<dbReference type="GO" id="GO:0009253">
    <property type="term" value="P:peptidoglycan catabolic process"/>
    <property type="evidence" value="ECO:0007669"/>
    <property type="project" value="InterPro"/>
</dbReference>
<dbReference type="InterPro" id="IPR002508">
    <property type="entry name" value="MurNAc-LAA_cat"/>
</dbReference>
<dbReference type="EMBL" id="CP059851">
    <property type="protein sequence ID" value="QMW22608.1"/>
    <property type="molecule type" value="Genomic_DNA"/>
</dbReference>
<dbReference type="Pfam" id="PF01520">
    <property type="entry name" value="Amidase_3"/>
    <property type="match status" value="1"/>
</dbReference>
<keyword evidence="3" id="KW-0378">Hydrolase</keyword>
<feature type="region of interest" description="Disordered" evidence="4">
    <location>
        <begin position="193"/>
        <end position="242"/>
    </location>
</feature>
<dbReference type="GO" id="GO:0030288">
    <property type="term" value="C:outer membrane-bounded periplasmic space"/>
    <property type="evidence" value="ECO:0007669"/>
    <property type="project" value="TreeGrafter"/>
</dbReference>
<dbReference type="KEGG" id="sand:H3309_15045"/>
<dbReference type="Pfam" id="PF11741">
    <property type="entry name" value="AMIN"/>
    <property type="match status" value="1"/>
</dbReference>
<dbReference type="InterPro" id="IPR021731">
    <property type="entry name" value="AMIN_dom"/>
</dbReference>
<feature type="signal peptide" evidence="5">
    <location>
        <begin position="1"/>
        <end position="22"/>
    </location>
</feature>
<evidence type="ECO:0000256" key="4">
    <source>
        <dbReference type="SAM" id="MobiDB-lite"/>
    </source>
</evidence>
<evidence type="ECO:0000256" key="2">
    <source>
        <dbReference type="ARBA" id="ARBA00011901"/>
    </source>
</evidence>
<dbReference type="InterPro" id="IPR050695">
    <property type="entry name" value="N-acetylmuramoyl_amidase_3"/>
</dbReference>
<dbReference type="RefSeq" id="WP_182295655.1">
    <property type="nucleotide sequence ID" value="NZ_CP059851.1"/>
</dbReference>
<dbReference type="PANTHER" id="PTHR30404:SF0">
    <property type="entry name" value="N-ACETYLMURAMOYL-L-ALANINE AMIDASE AMIC"/>
    <property type="match status" value="1"/>
</dbReference>
<evidence type="ECO:0000256" key="1">
    <source>
        <dbReference type="ARBA" id="ARBA00001561"/>
    </source>
</evidence>
<evidence type="ECO:0000313" key="8">
    <source>
        <dbReference type="Proteomes" id="UP000515292"/>
    </source>
</evidence>
<protein>
    <recommendedName>
        <fullName evidence="2">N-acetylmuramoyl-L-alanine amidase</fullName>
        <ecNumber evidence="2">3.5.1.28</ecNumber>
    </recommendedName>
</protein>
<sequence>MKIAMLLRLLFVLIVAVAPALAQQSRPVVATGLSVAGSAREVTVTVPLSRPLAAPPRAFALPQPMRWAVDLSGASASRIEAGGAGTVKAARVGQFDADIVRVVIDLSAPMRIVKAEQDAKNRLLLTLAPIDAAGFRGLVSRGRNPIPGFTGPAVGAPAAGRLEEVEAILTEQLRAQEAAGKAVAKPVIAPAAPRPAAGKPPATAAPPPAPPSPVVAPPTEAAAAAPRPRGRDGRKPLVVIDPGHGGKDVGAISVNGGYEKTVTLAIAQAAKRAIERDGRLRVRLTRDDDRFLTLGQRQRLARDWGADLFISVHADSAPNAAARGASVYTLSEVASDAQAARLAAKENNADAIAGVTLRGQDRETTGLLIDLAQRDSMNASVDFAQGLQAALEPEGVRFRSRFHHFAGFAVLKNVGVPAVLLETGYLSNAEDSDYLFDRDGQRAVAAGIARAAAEFLTGTQVARR</sequence>
<feature type="domain" description="MurNAc-LAA" evidence="6">
    <location>
        <begin position="298"/>
        <end position="453"/>
    </location>
</feature>
<feature type="compositionally biased region" description="Low complexity" evidence="4">
    <location>
        <begin position="193"/>
        <end position="202"/>
    </location>
</feature>
<proteinExistence type="predicted"/>
<evidence type="ECO:0000256" key="5">
    <source>
        <dbReference type="SAM" id="SignalP"/>
    </source>
</evidence>
<name>A0A7G5IGW6_9SPHN</name>
<dbReference type="Proteomes" id="UP000515292">
    <property type="component" value="Chromosome"/>
</dbReference>
<dbReference type="EC" id="3.5.1.28" evidence="2"/>
<dbReference type="Gene3D" id="3.40.630.40">
    <property type="entry name" value="Zn-dependent exopeptidases"/>
    <property type="match status" value="1"/>
</dbReference>
<feature type="compositionally biased region" description="Low complexity" evidence="4">
    <location>
        <begin position="217"/>
        <end position="227"/>
    </location>
</feature>
<evidence type="ECO:0000256" key="3">
    <source>
        <dbReference type="ARBA" id="ARBA00022801"/>
    </source>
</evidence>
<gene>
    <name evidence="7" type="ORF">H3309_15045</name>
</gene>
<dbReference type="GO" id="GO:0008745">
    <property type="term" value="F:N-acetylmuramoyl-L-alanine amidase activity"/>
    <property type="evidence" value="ECO:0007669"/>
    <property type="project" value="UniProtKB-EC"/>
</dbReference>
<dbReference type="PANTHER" id="PTHR30404">
    <property type="entry name" value="N-ACETYLMURAMOYL-L-ALANINE AMIDASE"/>
    <property type="match status" value="1"/>
</dbReference>
<keyword evidence="8" id="KW-1185">Reference proteome</keyword>
<comment type="catalytic activity">
    <reaction evidence="1">
        <text>Hydrolyzes the link between N-acetylmuramoyl residues and L-amino acid residues in certain cell-wall glycopeptides.</text>
        <dbReference type="EC" id="3.5.1.28"/>
    </reaction>
</comment>
<evidence type="ECO:0000259" key="6">
    <source>
        <dbReference type="SMART" id="SM00646"/>
    </source>
</evidence>
<dbReference type="AlphaFoldDB" id="A0A7G5IGW6"/>
<dbReference type="SMART" id="SM00646">
    <property type="entry name" value="Ami_3"/>
    <property type="match status" value="1"/>
</dbReference>
<dbReference type="CDD" id="cd02696">
    <property type="entry name" value="MurNAc-LAA"/>
    <property type="match status" value="1"/>
</dbReference>
<accession>A0A7G5IGW6</accession>
<evidence type="ECO:0000313" key="7">
    <source>
        <dbReference type="EMBL" id="QMW22608.1"/>
    </source>
</evidence>
<keyword evidence="5" id="KW-0732">Signal</keyword>
<feature type="chain" id="PRO_5028838017" description="N-acetylmuramoyl-L-alanine amidase" evidence="5">
    <location>
        <begin position="23"/>
        <end position="464"/>
    </location>
</feature>
<organism evidence="7 8">
    <name type="scientific">Sandaracinobacteroides saxicola</name>
    <dbReference type="NCBI Taxonomy" id="2759707"/>
    <lineage>
        <taxon>Bacteria</taxon>
        <taxon>Pseudomonadati</taxon>
        <taxon>Pseudomonadota</taxon>
        <taxon>Alphaproteobacteria</taxon>
        <taxon>Sphingomonadales</taxon>
        <taxon>Sphingosinicellaceae</taxon>
        <taxon>Sandaracinobacteroides</taxon>
    </lineage>
</organism>
<feature type="compositionally biased region" description="Pro residues" evidence="4">
    <location>
        <begin position="203"/>
        <end position="216"/>
    </location>
</feature>
<dbReference type="Gene3D" id="2.60.40.3500">
    <property type="match status" value="1"/>
</dbReference>
<dbReference type="SUPFAM" id="SSF53187">
    <property type="entry name" value="Zn-dependent exopeptidases"/>
    <property type="match status" value="1"/>
</dbReference>
<reference evidence="7 8" key="1">
    <citation type="submission" date="2020-07" db="EMBL/GenBank/DDBJ databases">
        <title>Complete genome sequence for Sandaracinobacter sp. M6.</title>
        <authorList>
            <person name="Tang Y."/>
            <person name="Liu Q."/>
            <person name="Guo Z."/>
            <person name="Lei P."/>
            <person name="Huang B."/>
        </authorList>
    </citation>
    <scope>NUCLEOTIDE SEQUENCE [LARGE SCALE GENOMIC DNA]</scope>
    <source>
        <strain evidence="7 8">M6</strain>
    </source>
</reference>